<reference evidence="2" key="1">
    <citation type="submission" date="2023-05" db="EMBL/GenBank/DDBJ databases">
        <authorList>
            <person name="Stuckert A."/>
        </authorList>
    </citation>
    <scope>NUCLEOTIDE SEQUENCE</scope>
</reference>
<sequence length="150" mass="15934">WTPGRGTSGAGLRVKRHIGLDSTAEAHRRRTPRAEAHRAGHQITRRSGRRTGFTRRSAGTGPPGERQAPGPRRTRDSGATAIARATGDRPIGPAHGATADRCRAPRRSGRAPGPQEGGGHRAPRRYAARAPGHQARQRASGHQASGHLAR</sequence>
<name>A0ABN9GQP4_9NEOB</name>
<gene>
    <name evidence="2" type="ORF">SPARVUS_LOCUS14318706</name>
</gene>
<keyword evidence="3" id="KW-1185">Reference proteome</keyword>
<feature type="region of interest" description="Disordered" evidence="1">
    <location>
        <begin position="1"/>
        <end position="150"/>
    </location>
</feature>
<evidence type="ECO:0000313" key="2">
    <source>
        <dbReference type="EMBL" id="CAI9609813.1"/>
    </source>
</evidence>
<dbReference type="EMBL" id="CATNWA010018842">
    <property type="protein sequence ID" value="CAI9609813.1"/>
    <property type="molecule type" value="Genomic_DNA"/>
</dbReference>
<feature type="non-terminal residue" evidence="2">
    <location>
        <position position="150"/>
    </location>
</feature>
<proteinExistence type="predicted"/>
<dbReference type="Proteomes" id="UP001162483">
    <property type="component" value="Unassembled WGS sequence"/>
</dbReference>
<accession>A0ABN9GQP4</accession>
<feature type="compositionally biased region" description="Basic residues" evidence="1">
    <location>
        <begin position="39"/>
        <end position="53"/>
    </location>
</feature>
<evidence type="ECO:0000313" key="3">
    <source>
        <dbReference type="Proteomes" id="UP001162483"/>
    </source>
</evidence>
<evidence type="ECO:0000256" key="1">
    <source>
        <dbReference type="SAM" id="MobiDB-lite"/>
    </source>
</evidence>
<organism evidence="2 3">
    <name type="scientific">Staurois parvus</name>
    <dbReference type="NCBI Taxonomy" id="386267"/>
    <lineage>
        <taxon>Eukaryota</taxon>
        <taxon>Metazoa</taxon>
        <taxon>Chordata</taxon>
        <taxon>Craniata</taxon>
        <taxon>Vertebrata</taxon>
        <taxon>Euteleostomi</taxon>
        <taxon>Amphibia</taxon>
        <taxon>Batrachia</taxon>
        <taxon>Anura</taxon>
        <taxon>Neobatrachia</taxon>
        <taxon>Ranoidea</taxon>
        <taxon>Ranidae</taxon>
        <taxon>Staurois</taxon>
    </lineage>
</organism>
<protein>
    <submittedName>
        <fullName evidence="2">Uncharacterized protein</fullName>
    </submittedName>
</protein>
<feature type="non-terminal residue" evidence="2">
    <location>
        <position position="1"/>
    </location>
</feature>
<comment type="caution">
    <text evidence="2">The sequence shown here is derived from an EMBL/GenBank/DDBJ whole genome shotgun (WGS) entry which is preliminary data.</text>
</comment>